<protein>
    <submittedName>
        <fullName evidence="1">Uncharacterized protein</fullName>
    </submittedName>
</protein>
<dbReference type="Proteomes" id="UP000013307">
    <property type="component" value="Chromosome"/>
</dbReference>
<gene>
    <name evidence="1" type="ORF">Asulf_00742</name>
</gene>
<sequence>MSTFCRFTNLVDITYLEDTCYDISIFDTLGCRYRSIKNKRIDMLTPEPGWRVQEEYILCSFNTGRIARDSKSEIDGWVMMF</sequence>
<dbReference type="EMBL" id="CP005290">
    <property type="protein sequence ID" value="AGK60755.1"/>
    <property type="molecule type" value="Genomic_DNA"/>
</dbReference>
<evidence type="ECO:0000313" key="2">
    <source>
        <dbReference type="Proteomes" id="UP000013307"/>
    </source>
</evidence>
<proteinExistence type="predicted"/>
<dbReference type="HOGENOM" id="CLU_2565526_0_0_2"/>
<dbReference type="KEGG" id="ast:Asulf_00742"/>
<accession>N0BKL8</accession>
<dbReference type="GeneID" id="15392383"/>
<dbReference type="RefSeq" id="WP_015590354.1">
    <property type="nucleotide sequence ID" value="NC_021169.1"/>
</dbReference>
<dbReference type="AlphaFoldDB" id="N0BKL8"/>
<name>N0BKL8_9EURY</name>
<evidence type="ECO:0000313" key="1">
    <source>
        <dbReference type="EMBL" id="AGK60755.1"/>
    </source>
</evidence>
<reference evidence="1 2" key="1">
    <citation type="journal article" date="2013" name="Genome Announc.">
        <title>Complete Genome Sequence of the Thermophilic and Facultatively Chemolithoautotrophic Sulfate Reducer Archaeoglobus sulfaticallidus Strain PM70-1T.</title>
        <authorList>
            <person name="Stokke R."/>
            <person name="Hocking W.P."/>
            <person name="Steinsbu B.O."/>
            <person name="Steen I.H."/>
        </authorList>
    </citation>
    <scope>NUCLEOTIDE SEQUENCE [LARGE SCALE GENOMIC DNA]</scope>
    <source>
        <strain evidence="1">PM70-1</strain>
    </source>
</reference>
<organism evidence="1 2">
    <name type="scientific">Archaeoglobus sulfaticallidus PM70-1</name>
    <dbReference type="NCBI Taxonomy" id="387631"/>
    <lineage>
        <taxon>Archaea</taxon>
        <taxon>Methanobacteriati</taxon>
        <taxon>Methanobacteriota</taxon>
        <taxon>Archaeoglobi</taxon>
        <taxon>Archaeoglobales</taxon>
        <taxon>Archaeoglobaceae</taxon>
        <taxon>Archaeoglobus</taxon>
    </lineage>
</organism>
<keyword evidence="2" id="KW-1185">Reference proteome</keyword>